<dbReference type="InterPro" id="IPR001373">
    <property type="entry name" value="Cullin_N"/>
</dbReference>
<dbReference type="InterPro" id="IPR016159">
    <property type="entry name" value="Cullin_repeat-like_dom_sf"/>
</dbReference>
<protein>
    <recommendedName>
        <fullName evidence="3">Cullin N-terminal domain-containing protein</fullName>
    </recommendedName>
</protein>
<dbReference type="Proteomes" id="UP001432027">
    <property type="component" value="Unassembled WGS sequence"/>
</dbReference>
<dbReference type="GO" id="GO:0006511">
    <property type="term" value="P:ubiquitin-dependent protein catabolic process"/>
    <property type="evidence" value="ECO:0007669"/>
    <property type="project" value="InterPro"/>
</dbReference>
<gene>
    <name evidence="4" type="ORF">PENTCL1PPCAC_12559</name>
</gene>
<name>A0AAV5TCE1_9BILA</name>
<evidence type="ECO:0000259" key="3">
    <source>
        <dbReference type="Pfam" id="PF00888"/>
    </source>
</evidence>
<reference evidence="4" key="1">
    <citation type="submission" date="2023-10" db="EMBL/GenBank/DDBJ databases">
        <title>Genome assembly of Pristionchus species.</title>
        <authorList>
            <person name="Yoshida K."/>
            <person name="Sommer R.J."/>
        </authorList>
    </citation>
    <scope>NUCLEOTIDE SEQUENCE</scope>
    <source>
        <strain evidence="4">RS0144</strain>
    </source>
</reference>
<dbReference type="GO" id="GO:0031625">
    <property type="term" value="F:ubiquitin protein ligase binding"/>
    <property type="evidence" value="ECO:0007669"/>
    <property type="project" value="InterPro"/>
</dbReference>
<keyword evidence="2" id="KW-0833">Ubl conjugation pathway</keyword>
<dbReference type="Gene3D" id="1.20.1310.10">
    <property type="entry name" value="Cullin Repeats"/>
    <property type="match status" value="1"/>
</dbReference>
<dbReference type="AlphaFoldDB" id="A0AAV5TCE1"/>
<evidence type="ECO:0000313" key="4">
    <source>
        <dbReference type="EMBL" id="GMS90384.1"/>
    </source>
</evidence>
<dbReference type="SUPFAM" id="SSF74788">
    <property type="entry name" value="Cullin repeat-like"/>
    <property type="match status" value="1"/>
</dbReference>
<evidence type="ECO:0000313" key="5">
    <source>
        <dbReference type="Proteomes" id="UP001432027"/>
    </source>
</evidence>
<keyword evidence="5" id="KW-1185">Reference proteome</keyword>
<dbReference type="InterPro" id="IPR045093">
    <property type="entry name" value="Cullin"/>
</dbReference>
<comment type="similarity">
    <text evidence="1">Belongs to the cullin family.</text>
</comment>
<proteinExistence type="inferred from homology"/>
<dbReference type="EMBL" id="BTSX01000003">
    <property type="protein sequence ID" value="GMS90384.1"/>
    <property type="molecule type" value="Genomic_DNA"/>
</dbReference>
<sequence length="218" mass="25143">MIEEFWHDLEVGLVKIFRMEQLPPNYYMELYVNVYDYSTFLSVRSGTEDQKQEKENKARIGSKKNDSIGATYYNNLSKFITNYVEYVLKECRNYDGENLLIHFNAQWNKFKSCTKTVDGIFAYLNRHWIKKEIREGNSNVYVSHTLALVIWQQVLMDSLASALTAAVIGLIDKERQGIAIDSTIFEGVAAELGRVDILEQSEDLEVLRGVLKNHNILG</sequence>
<evidence type="ECO:0000256" key="1">
    <source>
        <dbReference type="ARBA" id="ARBA00006019"/>
    </source>
</evidence>
<feature type="domain" description="Cullin N-terminal" evidence="3">
    <location>
        <begin position="6"/>
        <end position="190"/>
    </location>
</feature>
<dbReference type="Pfam" id="PF00888">
    <property type="entry name" value="Cullin"/>
    <property type="match status" value="1"/>
</dbReference>
<comment type="caution">
    <text evidence="4">The sequence shown here is derived from an EMBL/GenBank/DDBJ whole genome shotgun (WGS) entry which is preliminary data.</text>
</comment>
<accession>A0AAV5TCE1</accession>
<dbReference type="PANTHER" id="PTHR11932">
    <property type="entry name" value="CULLIN"/>
    <property type="match status" value="1"/>
</dbReference>
<organism evidence="4 5">
    <name type="scientific">Pristionchus entomophagus</name>
    <dbReference type="NCBI Taxonomy" id="358040"/>
    <lineage>
        <taxon>Eukaryota</taxon>
        <taxon>Metazoa</taxon>
        <taxon>Ecdysozoa</taxon>
        <taxon>Nematoda</taxon>
        <taxon>Chromadorea</taxon>
        <taxon>Rhabditida</taxon>
        <taxon>Rhabditina</taxon>
        <taxon>Diplogasteromorpha</taxon>
        <taxon>Diplogasteroidea</taxon>
        <taxon>Neodiplogasteridae</taxon>
        <taxon>Pristionchus</taxon>
    </lineage>
</organism>
<evidence type="ECO:0000256" key="2">
    <source>
        <dbReference type="ARBA" id="ARBA00022786"/>
    </source>
</evidence>